<evidence type="ECO:0000256" key="3">
    <source>
        <dbReference type="SAM" id="SignalP"/>
    </source>
</evidence>
<dbReference type="Gene3D" id="3.10.105.10">
    <property type="entry name" value="Dipeptide-binding Protein, Domain 3"/>
    <property type="match status" value="1"/>
</dbReference>
<dbReference type="GO" id="GO:0015833">
    <property type="term" value="P:peptide transport"/>
    <property type="evidence" value="ECO:0007669"/>
    <property type="project" value="TreeGrafter"/>
</dbReference>
<feature type="signal peptide" evidence="3">
    <location>
        <begin position="1"/>
        <end position="23"/>
    </location>
</feature>
<comment type="caution">
    <text evidence="5">The sequence shown here is derived from an EMBL/GenBank/DDBJ whole genome shotgun (WGS) entry which is preliminary data.</text>
</comment>
<dbReference type="CDD" id="cd08512">
    <property type="entry name" value="PBP2_NikA_DppA_OppA_like_7"/>
    <property type="match status" value="1"/>
</dbReference>
<feature type="domain" description="Solute-binding protein family 5" evidence="4">
    <location>
        <begin position="74"/>
        <end position="438"/>
    </location>
</feature>
<dbReference type="PANTHER" id="PTHR30290">
    <property type="entry name" value="PERIPLASMIC BINDING COMPONENT OF ABC TRANSPORTER"/>
    <property type="match status" value="1"/>
</dbReference>
<evidence type="ECO:0000259" key="4">
    <source>
        <dbReference type="Pfam" id="PF00496"/>
    </source>
</evidence>
<dbReference type="EMBL" id="JACHOU010000006">
    <property type="protein sequence ID" value="MBB6355083.1"/>
    <property type="molecule type" value="Genomic_DNA"/>
</dbReference>
<dbReference type="GO" id="GO:1904680">
    <property type="term" value="F:peptide transmembrane transporter activity"/>
    <property type="evidence" value="ECO:0007669"/>
    <property type="project" value="TreeGrafter"/>
</dbReference>
<sequence>MRFLKAMAGAIFGAVLAASMAFAETPANTLIVADAIDDVMTLDPNEVGEVGGVLASTQIYQSLVSFDVNDPTRIIGVLAESWTISPDGRTFTFKMNPRARFASGNPVTAWDAEYSLRRVVHLKSRSAFIIGQFGFSPENVDDRIKALDDQTLVIEIADTYAPSFLFYCLSSYIGGIVDSKIVKTHEVDGDYGNAWLKADNSAGSGPFALSKWQPRQSILLTRNDNYWGAAPKVDSILIRHVAESAVQRQLLEAGDIDIANRLGPDDFDTIANNPKLAVVSGRSGNIYYMGLNVRNQYLANPKVVEAMKYMIDYQGMVDTVSRGMMEVHQTMIPKGFLGAIDYTPFSFDVARARELLAEGGVSGEFSLDMVVWDTLPYTEFAKAIQASMAKAGVKLNLQIVGGREWLDRYRNHDLDIWLGLWGPDYPDPHSNAKAFSVNKQDAPDGSEGITDRFGWNAGPLSPEAMAAVRELDTSTRKGMYEAIQKVHSRVSPFIFMFQEVRKVAVNARVKGLVMGMTLSDDRYSAVSK</sequence>
<dbReference type="GO" id="GO:0030288">
    <property type="term" value="C:outer membrane-bounded periplasmic space"/>
    <property type="evidence" value="ECO:0007669"/>
    <property type="project" value="UniProtKB-ARBA"/>
</dbReference>
<feature type="chain" id="PRO_5030729909" evidence="3">
    <location>
        <begin position="24"/>
        <end position="528"/>
    </location>
</feature>
<dbReference type="PANTHER" id="PTHR30290:SF34">
    <property type="entry name" value="ABC TRANSPORTER, PERIPLASMIC OLIGO-PEPTIDE BINDING PROTEIN, PUTATIVE-RELATED"/>
    <property type="match status" value="1"/>
</dbReference>
<evidence type="ECO:0000313" key="6">
    <source>
        <dbReference type="Proteomes" id="UP000536262"/>
    </source>
</evidence>
<dbReference type="RefSeq" id="WP_055976186.1">
    <property type="nucleotide sequence ID" value="NZ_BAABEG010000001.1"/>
</dbReference>
<keyword evidence="6" id="KW-1185">Reference proteome</keyword>
<dbReference type="AlphaFoldDB" id="A0A7X0F8H8"/>
<comment type="subcellular location">
    <subcellularLocation>
        <location evidence="1">Periplasm</location>
    </subcellularLocation>
</comment>
<reference evidence="5 6" key="1">
    <citation type="submission" date="2020-08" db="EMBL/GenBank/DDBJ databases">
        <title>Genomic Encyclopedia of Type Strains, Phase IV (KMG-IV): sequencing the most valuable type-strain genomes for metagenomic binning, comparative biology and taxonomic classification.</title>
        <authorList>
            <person name="Goeker M."/>
        </authorList>
    </citation>
    <scope>NUCLEOTIDE SEQUENCE [LARGE SCALE GENOMIC DNA]</scope>
    <source>
        <strain evidence="5 6">DSM 7051</strain>
    </source>
</reference>
<name>A0A7X0F8H8_9HYPH</name>
<dbReference type="InterPro" id="IPR039424">
    <property type="entry name" value="SBP_5"/>
</dbReference>
<protein>
    <submittedName>
        <fullName evidence="5">Peptide/nickel transport system substrate-binding protein</fullName>
    </submittedName>
</protein>
<dbReference type="Pfam" id="PF00496">
    <property type="entry name" value="SBP_bac_5"/>
    <property type="match status" value="1"/>
</dbReference>
<dbReference type="Gene3D" id="3.40.190.10">
    <property type="entry name" value="Periplasmic binding protein-like II"/>
    <property type="match status" value="1"/>
</dbReference>
<dbReference type="InterPro" id="IPR030678">
    <property type="entry name" value="Peptide/Ni-bd"/>
</dbReference>
<gene>
    <name evidence="5" type="ORF">GGR00_002882</name>
</gene>
<keyword evidence="3" id="KW-0732">Signal</keyword>
<evidence type="ECO:0000313" key="5">
    <source>
        <dbReference type="EMBL" id="MBB6355083.1"/>
    </source>
</evidence>
<dbReference type="Gene3D" id="3.90.76.10">
    <property type="entry name" value="Dipeptide-binding Protein, Domain 1"/>
    <property type="match status" value="1"/>
</dbReference>
<evidence type="ECO:0000256" key="1">
    <source>
        <dbReference type="ARBA" id="ARBA00004418"/>
    </source>
</evidence>
<dbReference type="GO" id="GO:0043190">
    <property type="term" value="C:ATP-binding cassette (ABC) transporter complex"/>
    <property type="evidence" value="ECO:0007669"/>
    <property type="project" value="InterPro"/>
</dbReference>
<accession>A0A7X0F8H8</accession>
<organism evidence="5 6">
    <name type="scientific">Aminobacter aganoensis</name>
    <dbReference type="NCBI Taxonomy" id="83264"/>
    <lineage>
        <taxon>Bacteria</taxon>
        <taxon>Pseudomonadati</taxon>
        <taxon>Pseudomonadota</taxon>
        <taxon>Alphaproteobacteria</taxon>
        <taxon>Hyphomicrobiales</taxon>
        <taxon>Phyllobacteriaceae</taxon>
        <taxon>Aminobacter</taxon>
    </lineage>
</organism>
<evidence type="ECO:0000256" key="2">
    <source>
        <dbReference type="ARBA" id="ARBA00005695"/>
    </source>
</evidence>
<dbReference type="SUPFAM" id="SSF53850">
    <property type="entry name" value="Periplasmic binding protein-like II"/>
    <property type="match status" value="1"/>
</dbReference>
<comment type="similarity">
    <text evidence="2">Belongs to the bacterial solute-binding protein 5 family.</text>
</comment>
<dbReference type="PIRSF" id="PIRSF002741">
    <property type="entry name" value="MppA"/>
    <property type="match status" value="1"/>
</dbReference>
<proteinExistence type="inferred from homology"/>
<dbReference type="Proteomes" id="UP000536262">
    <property type="component" value="Unassembled WGS sequence"/>
</dbReference>
<dbReference type="InterPro" id="IPR000914">
    <property type="entry name" value="SBP_5_dom"/>
</dbReference>